<comment type="caution">
    <text evidence="3">The sequence shown here is derived from an EMBL/GenBank/DDBJ whole genome shotgun (WGS) entry which is preliminary data.</text>
</comment>
<dbReference type="PANTHER" id="PTHR31994:SF3">
    <property type="entry name" value="LEUCINE-RICH REPEAT-CONTAINING PROTEIN 42"/>
    <property type="match status" value="1"/>
</dbReference>
<sequence length="371" mass="42521">MSCYLGAENGPEGEPVYVRENGQLFMINQDSGRGINYTPNSRPSRLFSKEFSVELCVNKENDNGRTDHFIFTYTKEGSLRYSSKSLFSLVLSYIADNINHVDSLNDFPEQIAEKLFYAADARQKFMESKTGLCALQTFTNAYGCLVLQKLCLRNGSLIISEKLEEIKSFRGLTYLDLSCCKLGDGHELLEHVTNESLSSLTHLLLKDNCLSDIGLRKMTARGTKEVIDQIQMLIDLVHSKIPLKEFDHSSCKTEGWADQVILQWKHAVLEVVNSKESIKSKLAAQHFYGKRPRAEGSPESLLGEKQRENYENLQFYKERTETSDNPLPQRDMEMIEEFPKRRRAAAEQKKHHLQSELFSFSQTEWDLLNSY</sequence>
<dbReference type="SUPFAM" id="SSF52047">
    <property type="entry name" value="RNI-like"/>
    <property type="match status" value="1"/>
</dbReference>
<evidence type="ECO:0000313" key="3">
    <source>
        <dbReference type="EMBL" id="ETE67264.1"/>
    </source>
</evidence>
<reference evidence="3 4" key="1">
    <citation type="journal article" date="2013" name="Proc. Natl. Acad. Sci. U.S.A.">
        <title>The king cobra genome reveals dynamic gene evolution and adaptation in the snake venom system.</title>
        <authorList>
            <person name="Vonk F.J."/>
            <person name="Casewell N.R."/>
            <person name="Henkel C.V."/>
            <person name="Heimberg A.M."/>
            <person name="Jansen H.J."/>
            <person name="McCleary R.J."/>
            <person name="Kerkkamp H.M."/>
            <person name="Vos R.A."/>
            <person name="Guerreiro I."/>
            <person name="Calvete J.J."/>
            <person name="Wuster W."/>
            <person name="Woods A.E."/>
            <person name="Logan J.M."/>
            <person name="Harrison R.A."/>
            <person name="Castoe T.A."/>
            <person name="de Koning A.P."/>
            <person name="Pollock D.D."/>
            <person name="Yandell M."/>
            <person name="Calderon D."/>
            <person name="Renjifo C."/>
            <person name="Currier R.B."/>
            <person name="Salgado D."/>
            <person name="Pla D."/>
            <person name="Sanz L."/>
            <person name="Hyder A.S."/>
            <person name="Ribeiro J.M."/>
            <person name="Arntzen J.W."/>
            <person name="van den Thillart G.E."/>
            <person name="Boetzer M."/>
            <person name="Pirovano W."/>
            <person name="Dirks R.P."/>
            <person name="Spaink H.P."/>
            <person name="Duboule D."/>
            <person name="McGlinn E."/>
            <person name="Kini R.M."/>
            <person name="Richardson M.K."/>
        </authorList>
    </citation>
    <scope>NUCLEOTIDE SEQUENCE</scope>
    <source>
        <tissue evidence="3">Blood</tissue>
    </source>
</reference>
<evidence type="ECO:0000256" key="1">
    <source>
        <dbReference type="ARBA" id="ARBA00022614"/>
    </source>
</evidence>
<dbReference type="Proteomes" id="UP000018936">
    <property type="component" value="Unassembled WGS sequence"/>
</dbReference>
<keyword evidence="2" id="KW-0677">Repeat</keyword>
<keyword evidence="4" id="KW-1185">Reference proteome</keyword>
<dbReference type="EMBL" id="AZIM01001342">
    <property type="protein sequence ID" value="ETE67264.1"/>
    <property type="molecule type" value="Genomic_DNA"/>
</dbReference>
<evidence type="ECO:0000256" key="2">
    <source>
        <dbReference type="ARBA" id="ARBA00022737"/>
    </source>
</evidence>
<dbReference type="InterPro" id="IPR032675">
    <property type="entry name" value="LRR_dom_sf"/>
</dbReference>
<dbReference type="AlphaFoldDB" id="V8NYB9"/>
<organism evidence="3 4">
    <name type="scientific">Ophiophagus hannah</name>
    <name type="common">King cobra</name>
    <name type="synonym">Naja hannah</name>
    <dbReference type="NCBI Taxonomy" id="8665"/>
    <lineage>
        <taxon>Eukaryota</taxon>
        <taxon>Metazoa</taxon>
        <taxon>Chordata</taxon>
        <taxon>Craniata</taxon>
        <taxon>Vertebrata</taxon>
        <taxon>Euteleostomi</taxon>
        <taxon>Lepidosauria</taxon>
        <taxon>Squamata</taxon>
        <taxon>Bifurcata</taxon>
        <taxon>Unidentata</taxon>
        <taxon>Episquamata</taxon>
        <taxon>Toxicofera</taxon>
        <taxon>Serpentes</taxon>
        <taxon>Colubroidea</taxon>
        <taxon>Elapidae</taxon>
        <taxon>Elapinae</taxon>
        <taxon>Ophiophagus</taxon>
    </lineage>
</organism>
<dbReference type="Gene3D" id="3.80.10.10">
    <property type="entry name" value="Ribonuclease Inhibitor"/>
    <property type="match status" value="1"/>
</dbReference>
<name>V8NYB9_OPHHA</name>
<evidence type="ECO:0000313" key="4">
    <source>
        <dbReference type="Proteomes" id="UP000018936"/>
    </source>
</evidence>
<gene>
    <name evidence="3" type="primary">LRRC42</name>
    <name evidence="3" type="ORF">L345_06942</name>
</gene>
<accession>V8NYB9</accession>
<dbReference type="OrthoDB" id="120976at2759"/>
<proteinExistence type="predicted"/>
<protein>
    <submittedName>
        <fullName evidence="3">Leucine-rich repeat-containing protein 42</fullName>
    </submittedName>
</protein>
<keyword evidence="1" id="KW-0433">Leucine-rich repeat</keyword>
<dbReference type="InterPro" id="IPR039631">
    <property type="entry name" value="LRRC42"/>
</dbReference>
<dbReference type="PANTHER" id="PTHR31994">
    <property type="entry name" value="LEUCINE-RICH REPEAT-CONTAINING PROTEIN 42"/>
    <property type="match status" value="1"/>
</dbReference>